<dbReference type="GO" id="GO:0006355">
    <property type="term" value="P:regulation of DNA-templated transcription"/>
    <property type="evidence" value="ECO:0007669"/>
    <property type="project" value="InterPro"/>
</dbReference>
<evidence type="ECO:0000313" key="2">
    <source>
        <dbReference type="Proteomes" id="UP000202317"/>
    </source>
</evidence>
<sequence length="92" mass="10619">MLLTKSQVYAIVREVINYKKSTNNTVNVTSHVEDCGFADILSFIKEHADHILVKRLDHPDASIAPHIKRLEYLFDLPTLIDTEYNYCIVKND</sequence>
<reference evidence="1 2" key="1">
    <citation type="journal article" date="2006" name="J. Gen. Virol.">
        <title>Sequence analysis of the Choristoneura occidentalis granulovirus genome.</title>
        <authorList>
            <person name="Escasa S.R."/>
            <person name="Lauzon H.A.M."/>
            <person name="Mathur A.C."/>
            <person name="Krell P.J."/>
            <person name="Arif B.M."/>
        </authorList>
    </citation>
    <scope>NUCLEOTIDE SEQUENCE [LARGE SCALE GENOMIC DNA]</scope>
</reference>
<keyword evidence="2" id="KW-1185">Reference proteome</keyword>
<protein>
    <submittedName>
        <fullName evidence="1">LEF-11</fullName>
    </submittedName>
</protein>
<dbReference type="GO" id="GO:0019058">
    <property type="term" value="P:viral life cycle"/>
    <property type="evidence" value="ECO:0007669"/>
    <property type="project" value="InterPro"/>
</dbReference>
<gene>
    <name evidence="1" type="primary">lef-11</name>
</gene>
<dbReference type="Pfam" id="PF06385">
    <property type="entry name" value="Baculo_LEF-11"/>
    <property type="match status" value="1"/>
</dbReference>
<organism evidence="1 2">
    <name type="scientific">Choristoneura occidentalis granulovirus</name>
    <dbReference type="NCBI Taxonomy" id="364745"/>
    <lineage>
        <taxon>Viruses</taxon>
        <taxon>Viruses incertae sedis</taxon>
        <taxon>Naldaviricetes</taxon>
        <taxon>Lefavirales</taxon>
        <taxon>Baculoviridae</taxon>
        <taxon>Betabaculovirus</taxon>
        <taxon>Betabaculovirus chofumiferanae</taxon>
    </lineage>
</organism>
<dbReference type="OrthoDB" id="15391at10239"/>
<name>A0ACD6B582_9BBAC</name>
<accession>A0ACD6B582</accession>
<dbReference type="Proteomes" id="UP000202317">
    <property type="component" value="Segment"/>
</dbReference>
<dbReference type="KEGG" id="vg:4155896"/>
<proteinExistence type="predicted"/>
<dbReference type="EMBL" id="DQ333351">
    <property type="protein sequence ID" value="ABC61177.1"/>
    <property type="molecule type" value="Genomic_DNA"/>
</dbReference>
<dbReference type="InterPro" id="IPR009429">
    <property type="entry name" value="Baculo_LEF-11"/>
</dbReference>
<evidence type="ECO:0000313" key="1">
    <source>
        <dbReference type="EMBL" id="ABC61177.1"/>
    </source>
</evidence>